<name>A0A5C6BRZ3_9PLAN</name>
<comment type="caution">
    <text evidence="1">The sequence shown here is derived from an EMBL/GenBank/DDBJ whole genome shotgun (WGS) entry which is preliminary data.</text>
</comment>
<proteinExistence type="predicted"/>
<dbReference type="EMBL" id="SJPP01000001">
    <property type="protein sequence ID" value="TWU14191.1"/>
    <property type="molecule type" value="Genomic_DNA"/>
</dbReference>
<protein>
    <submittedName>
        <fullName evidence="1">Uncharacterized protein</fullName>
    </submittedName>
</protein>
<organism evidence="1 2">
    <name type="scientific">Symmachiella macrocystis</name>
    <dbReference type="NCBI Taxonomy" id="2527985"/>
    <lineage>
        <taxon>Bacteria</taxon>
        <taxon>Pseudomonadati</taxon>
        <taxon>Planctomycetota</taxon>
        <taxon>Planctomycetia</taxon>
        <taxon>Planctomycetales</taxon>
        <taxon>Planctomycetaceae</taxon>
        <taxon>Symmachiella</taxon>
    </lineage>
</organism>
<sequence length="118" mass="13809">MLTSERHSRNTMAETSPLASYDFASGTLDGALTFLKRSRSELRMLRLVRVWNDRFCLFDINGDYFEIRGLGYSQPEITKILNTVNTAYKRDRIHEPTDADYKEFKTGRRYAWAADRVM</sequence>
<gene>
    <name evidence="1" type="ORF">CA54_30340</name>
</gene>
<evidence type="ECO:0000313" key="2">
    <source>
        <dbReference type="Proteomes" id="UP000320735"/>
    </source>
</evidence>
<accession>A0A5C6BRZ3</accession>
<keyword evidence="2" id="KW-1185">Reference proteome</keyword>
<dbReference type="AlphaFoldDB" id="A0A5C6BRZ3"/>
<reference evidence="1 2" key="1">
    <citation type="submission" date="2019-02" db="EMBL/GenBank/DDBJ databases">
        <title>Deep-cultivation of Planctomycetes and their phenomic and genomic characterization uncovers novel biology.</title>
        <authorList>
            <person name="Wiegand S."/>
            <person name="Jogler M."/>
            <person name="Boedeker C."/>
            <person name="Pinto D."/>
            <person name="Vollmers J."/>
            <person name="Rivas-Marin E."/>
            <person name="Kohn T."/>
            <person name="Peeters S.H."/>
            <person name="Heuer A."/>
            <person name="Rast P."/>
            <person name="Oberbeckmann S."/>
            <person name="Bunk B."/>
            <person name="Jeske O."/>
            <person name="Meyerdierks A."/>
            <person name="Storesund J.E."/>
            <person name="Kallscheuer N."/>
            <person name="Luecker S."/>
            <person name="Lage O.M."/>
            <person name="Pohl T."/>
            <person name="Merkel B.J."/>
            <person name="Hornburger P."/>
            <person name="Mueller R.-W."/>
            <person name="Bruemmer F."/>
            <person name="Labrenz M."/>
            <person name="Spormann A.M."/>
            <person name="Op Den Camp H."/>
            <person name="Overmann J."/>
            <person name="Amann R."/>
            <person name="Jetten M.S.M."/>
            <person name="Mascher T."/>
            <person name="Medema M.H."/>
            <person name="Devos D.P."/>
            <person name="Kaster A.-K."/>
            <person name="Ovreas L."/>
            <person name="Rohde M."/>
            <person name="Galperin M.Y."/>
            <person name="Jogler C."/>
        </authorList>
    </citation>
    <scope>NUCLEOTIDE SEQUENCE [LARGE SCALE GENOMIC DNA]</scope>
    <source>
        <strain evidence="1 2">CA54</strain>
    </source>
</reference>
<dbReference type="Proteomes" id="UP000320735">
    <property type="component" value="Unassembled WGS sequence"/>
</dbReference>
<evidence type="ECO:0000313" key="1">
    <source>
        <dbReference type="EMBL" id="TWU14191.1"/>
    </source>
</evidence>